<dbReference type="EMBL" id="CM003613">
    <property type="protein sequence ID" value="KYP54299.1"/>
    <property type="molecule type" value="Genomic_DNA"/>
</dbReference>
<evidence type="ECO:0000313" key="2">
    <source>
        <dbReference type="Proteomes" id="UP000075243"/>
    </source>
</evidence>
<name>A0A151SHN7_CAJCA</name>
<accession>A0A151SHN7</accession>
<dbReference type="PANTHER" id="PTHR11439">
    <property type="entry name" value="GAG-POL-RELATED RETROTRANSPOSON"/>
    <property type="match status" value="1"/>
</dbReference>
<gene>
    <name evidence="1" type="ORF">KK1_000484</name>
</gene>
<protein>
    <submittedName>
        <fullName evidence="1">Retrovirus-related Pol polyprotein from transposon TNT 1-94</fullName>
    </submittedName>
</protein>
<sequence>MAKILCVSAIGSLMYAMVYTRLDIGHTVRVVSRFMSNPSKAHWEVVQWILRYLQGTKEKCLYFSKG</sequence>
<dbReference type="AlphaFoldDB" id="A0A151SHN7"/>
<dbReference type="STRING" id="3821.A0A151SHN7"/>
<dbReference type="OMA" id="SKAHWEV"/>
<reference evidence="1 2" key="1">
    <citation type="journal article" date="2012" name="Nat. Biotechnol.">
        <title>Draft genome sequence of pigeonpea (Cajanus cajan), an orphan legume crop of resource-poor farmers.</title>
        <authorList>
            <person name="Varshney R.K."/>
            <person name="Chen W."/>
            <person name="Li Y."/>
            <person name="Bharti A.K."/>
            <person name="Saxena R.K."/>
            <person name="Schlueter J.A."/>
            <person name="Donoghue M.T."/>
            <person name="Azam S."/>
            <person name="Fan G."/>
            <person name="Whaley A.M."/>
            <person name="Farmer A.D."/>
            <person name="Sheridan J."/>
            <person name="Iwata A."/>
            <person name="Tuteja R."/>
            <person name="Penmetsa R.V."/>
            <person name="Wu W."/>
            <person name="Upadhyaya H.D."/>
            <person name="Yang S.P."/>
            <person name="Shah T."/>
            <person name="Saxena K.B."/>
            <person name="Michael T."/>
            <person name="McCombie W.R."/>
            <person name="Yang B."/>
            <person name="Zhang G."/>
            <person name="Yang H."/>
            <person name="Wang J."/>
            <person name="Spillane C."/>
            <person name="Cook D.R."/>
            <person name="May G.D."/>
            <person name="Xu X."/>
            <person name="Jackson S.A."/>
        </authorList>
    </citation>
    <scope>NUCLEOTIDE SEQUENCE [LARGE SCALE GENOMIC DNA]</scope>
    <source>
        <strain evidence="2">cv. Asha</strain>
    </source>
</reference>
<organism evidence="1 2">
    <name type="scientific">Cajanus cajan</name>
    <name type="common">Pigeon pea</name>
    <name type="synonym">Cajanus indicus</name>
    <dbReference type="NCBI Taxonomy" id="3821"/>
    <lineage>
        <taxon>Eukaryota</taxon>
        <taxon>Viridiplantae</taxon>
        <taxon>Streptophyta</taxon>
        <taxon>Embryophyta</taxon>
        <taxon>Tracheophyta</taxon>
        <taxon>Spermatophyta</taxon>
        <taxon>Magnoliopsida</taxon>
        <taxon>eudicotyledons</taxon>
        <taxon>Gunneridae</taxon>
        <taxon>Pentapetalae</taxon>
        <taxon>rosids</taxon>
        <taxon>fabids</taxon>
        <taxon>Fabales</taxon>
        <taxon>Fabaceae</taxon>
        <taxon>Papilionoideae</taxon>
        <taxon>50 kb inversion clade</taxon>
        <taxon>NPAAA clade</taxon>
        <taxon>indigoferoid/millettioid clade</taxon>
        <taxon>Phaseoleae</taxon>
        <taxon>Cajanus</taxon>
    </lineage>
</organism>
<dbReference type="Gramene" id="C.cajan_00467.t">
    <property type="protein sequence ID" value="C.cajan_00467.t.cds1"/>
    <property type="gene ID" value="C.cajan_00467"/>
</dbReference>
<keyword evidence="2" id="KW-1185">Reference proteome</keyword>
<dbReference type="Proteomes" id="UP000075243">
    <property type="component" value="Chromosome 11"/>
</dbReference>
<proteinExistence type="predicted"/>
<dbReference type="PANTHER" id="PTHR11439:SF467">
    <property type="entry name" value="INTEGRASE CATALYTIC DOMAIN-CONTAINING PROTEIN"/>
    <property type="match status" value="1"/>
</dbReference>
<evidence type="ECO:0000313" key="1">
    <source>
        <dbReference type="EMBL" id="KYP54299.1"/>
    </source>
</evidence>